<dbReference type="HOGENOM" id="CLU_2704700_0_0_1"/>
<proteinExistence type="predicted"/>
<evidence type="ECO:0000256" key="1">
    <source>
        <dbReference type="SAM" id="MobiDB-lite"/>
    </source>
</evidence>
<keyword evidence="3" id="KW-1185">Reference proteome</keyword>
<dbReference type="VEuPathDB" id="FungiDB:CC1G_15789"/>
<gene>
    <name evidence="2" type="ORF">CC1G_15789</name>
</gene>
<dbReference type="EMBL" id="AACS02000013">
    <property type="protein sequence ID" value="EFI26575.1"/>
    <property type="molecule type" value="Genomic_DNA"/>
</dbReference>
<comment type="caution">
    <text evidence="2">The sequence shown here is derived from an EMBL/GenBank/DDBJ whole genome shotgun (WGS) entry which is preliminary data.</text>
</comment>
<reference evidence="2 3" key="1">
    <citation type="journal article" date="2010" name="Proc. Natl. Acad. Sci. U.S.A.">
        <title>Insights into evolution of multicellular fungi from the assembled chromosomes of the mushroom Coprinopsis cinerea (Coprinus cinereus).</title>
        <authorList>
            <person name="Stajich J.E."/>
            <person name="Wilke S.K."/>
            <person name="Ahren D."/>
            <person name="Au C.H."/>
            <person name="Birren B.W."/>
            <person name="Borodovsky M."/>
            <person name="Burns C."/>
            <person name="Canback B."/>
            <person name="Casselton L.A."/>
            <person name="Cheng C.K."/>
            <person name="Deng J."/>
            <person name="Dietrich F.S."/>
            <person name="Fargo D.C."/>
            <person name="Farman M.L."/>
            <person name="Gathman A.C."/>
            <person name="Goldberg J."/>
            <person name="Guigo R."/>
            <person name="Hoegger P.J."/>
            <person name="Hooker J.B."/>
            <person name="Huggins A."/>
            <person name="James T.Y."/>
            <person name="Kamada T."/>
            <person name="Kilaru S."/>
            <person name="Kodira C."/>
            <person name="Kues U."/>
            <person name="Kupfer D."/>
            <person name="Kwan H.S."/>
            <person name="Lomsadze A."/>
            <person name="Li W."/>
            <person name="Lilly W.W."/>
            <person name="Ma L.J."/>
            <person name="Mackey A.J."/>
            <person name="Manning G."/>
            <person name="Martin F."/>
            <person name="Muraguchi H."/>
            <person name="Natvig D.O."/>
            <person name="Palmerini H."/>
            <person name="Ramesh M.A."/>
            <person name="Rehmeyer C.J."/>
            <person name="Roe B.A."/>
            <person name="Shenoy N."/>
            <person name="Stanke M."/>
            <person name="Ter-Hovhannisyan V."/>
            <person name="Tunlid A."/>
            <person name="Velagapudi R."/>
            <person name="Vision T.J."/>
            <person name="Zeng Q."/>
            <person name="Zolan M.E."/>
            <person name="Pukkila P.J."/>
        </authorList>
    </citation>
    <scope>NUCLEOTIDE SEQUENCE [LARGE SCALE GENOMIC DNA]</scope>
    <source>
        <strain evidence="3">Okayama-7 / 130 / ATCC MYA-4618 / FGSC 9003</strain>
    </source>
</reference>
<evidence type="ECO:0000313" key="3">
    <source>
        <dbReference type="Proteomes" id="UP000001861"/>
    </source>
</evidence>
<name>D6RQZ2_COPC7</name>
<dbReference type="GeneID" id="9380120"/>
<dbReference type="RefSeq" id="XP_002910069.1">
    <property type="nucleotide sequence ID" value="XM_002910023.1"/>
</dbReference>
<dbReference type="InParanoid" id="D6RQZ2"/>
<organism evidence="2 3">
    <name type="scientific">Coprinopsis cinerea (strain Okayama-7 / 130 / ATCC MYA-4618 / FGSC 9003)</name>
    <name type="common">Inky cap fungus</name>
    <name type="synonym">Hormographiella aspergillata</name>
    <dbReference type="NCBI Taxonomy" id="240176"/>
    <lineage>
        <taxon>Eukaryota</taxon>
        <taxon>Fungi</taxon>
        <taxon>Dikarya</taxon>
        <taxon>Basidiomycota</taxon>
        <taxon>Agaricomycotina</taxon>
        <taxon>Agaricomycetes</taxon>
        <taxon>Agaricomycetidae</taxon>
        <taxon>Agaricales</taxon>
        <taxon>Agaricineae</taxon>
        <taxon>Psathyrellaceae</taxon>
        <taxon>Coprinopsis</taxon>
    </lineage>
</organism>
<dbReference type="Proteomes" id="UP000001861">
    <property type="component" value="Unassembled WGS sequence"/>
</dbReference>
<dbReference type="KEGG" id="cci:CC1G_15789"/>
<accession>D6RQZ2</accession>
<evidence type="ECO:0000313" key="2">
    <source>
        <dbReference type="EMBL" id="EFI26575.1"/>
    </source>
</evidence>
<sequence length="73" mass="8594">MYRRIPTKRLQSPGQTISELRKRHSHSYRVMSHFDILPRVMPKGAVEAIFPCRFEIYVESPHQQMPNGVLNVM</sequence>
<protein>
    <submittedName>
        <fullName evidence="2">Uncharacterized protein</fullName>
    </submittedName>
</protein>
<feature type="region of interest" description="Disordered" evidence="1">
    <location>
        <begin position="1"/>
        <end position="22"/>
    </location>
</feature>
<dbReference type="AlphaFoldDB" id="D6RQZ2"/>
<feature type="compositionally biased region" description="Polar residues" evidence="1">
    <location>
        <begin position="9"/>
        <end position="18"/>
    </location>
</feature>